<evidence type="ECO:0000256" key="4">
    <source>
        <dbReference type="ARBA" id="ARBA00022741"/>
    </source>
</evidence>
<dbReference type="SUPFAM" id="SSF55190">
    <property type="entry name" value="Arginyl-tRNA synthetase (ArgRS), N-terminal 'additional' domain"/>
    <property type="match status" value="1"/>
</dbReference>
<dbReference type="Pfam" id="PF05746">
    <property type="entry name" value="DALR_1"/>
    <property type="match status" value="1"/>
</dbReference>
<dbReference type="InterPro" id="IPR036695">
    <property type="entry name" value="Arg-tRNA-synth_N_sf"/>
</dbReference>
<dbReference type="GO" id="GO:0005737">
    <property type="term" value="C:cytoplasm"/>
    <property type="evidence" value="ECO:0007669"/>
    <property type="project" value="UniProtKB-SubCell"/>
</dbReference>
<dbReference type="HAMAP" id="MF_00123">
    <property type="entry name" value="Arg_tRNA_synth"/>
    <property type="match status" value="1"/>
</dbReference>
<evidence type="ECO:0000256" key="6">
    <source>
        <dbReference type="ARBA" id="ARBA00022917"/>
    </source>
</evidence>
<dbReference type="PANTHER" id="PTHR11956:SF5">
    <property type="entry name" value="ARGININE--TRNA LIGASE, CYTOPLASMIC"/>
    <property type="match status" value="1"/>
</dbReference>
<evidence type="ECO:0000259" key="11">
    <source>
        <dbReference type="SMART" id="SM00836"/>
    </source>
</evidence>
<dbReference type="InParanoid" id="A0A1Y5RY85"/>
<dbReference type="InterPro" id="IPR001412">
    <property type="entry name" value="aa-tRNA-synth_I_CS"/>
</dbReference>
<dbReference type="OrthoDB" id="9803211at2"/>
<dbReference type="Pfam" id="PF03485">
    <property type="entry name" value="Arg_tRNA_synt_N"/>
    <property type="match status" value="1"/>
</dbReference>
<dbReference type="Proteomes" id="UP000193200">
    <property type="component" value="Unassembled WGS sequence"/>
</dbReference>
<dbReference type="PANTHER" id="PTHR11956">
    <property type="entry name" value="ARGINYL-TRNA SYNTHETASE"/>
    <property type="match status" value="1"/>
</dbReference>
<evidence type="ECO:0000256" key="8">
    <source>
        <dbReference type="ARBA" id="ARBA00049339"/>
    </source>
</evidence>
<keyword evidence="4 9" id="KW-0547">Nucleotide-binding</keyword>
<feature type="domain" description="DALR anticodon binding" evidence="11">
    <location>
        <begin position="476"/>
        <end position="591"/>
    </location>
</feature>
<dbReference type="GO" id="GO:0006420">
    <property type="term" value="P:arginyl-tRNA aminoacylation"/>
    <property type="evidence" value="ECO:0007669"/>
    <property type="project" value="UniProtKB-UniRule"/>
</dbReference>
<sequence>MSLDQSLRDELSALVGAHFGALDLDPAFGQVAPSQRPELGQFQCNGALAAAKSAKRPPRQIADAVVERLARDGRFRDLSIAGPGFVNFSLADDFLVDRVTALFDDPATGCRIGHAPRTVVLDFGGPNVAKAMHVGHLRASIIGDCLQRLCRQVGDRVTSDVHLGDWGLPMGMLIAEIARDAPELPYFDAAYDGPYPDASPVSIDDLQELYPRASARTKEDDEALAAARQATFELQRGRPGYRALWERMVAVSVEAMRADFEALGVRFDLWDGEACVHDLIDPMIQRMTDAGIAEPSEGALIVRVARPDDKAEMPPLVLLKSDGGVMYSTTDLATIVNRVERQDPDAIVYVVDGRQSLHFEQVFRTARLAGLVRDDVALEHVGFGTVNGTDGKPFRTRAGGVVRLSELIAMATEEAGKRLSEAGLAQELSEAERAAIARNVGIAAIKFADLQNQRHSNYVFDLERFTRFEGRTGPYLLYAAVRLRSLLRKAADQGFAAGGLAPETDAERDLMLTLAALPEAVRGAYERYQPHILCEHVYNVAQAFNRFYHDCHILSEQDLVRRGARLRLAEVTLAQIALALTILGLEIPDRM</sequence>
<evidence type="ECO:0000313" key="13">
    <source>
        <dbReference type="EMBL" id="SLN28401.1"/>
    </source>
</evidence>
<dbReference type="InterPro" id="IPR008909">
    <property type="entry name" value="DALR_anticod-bd"/>
</dbReference>
<dbReference type="EC" id="6.1.1.19" evidence="9"/>
<dbReference type="AlphaFoldDB" id="A0A1Y5RY85"/>
<dbReference type="SMART" id="SM01016">
    <property type="entry name" value="Arg_tRNA_synt_N"/>
    <property type="match status" value="1"/>
</dbReference>
<dbReference type="SUPFAM" id="SSF47323">
    <property type="entry name" value="Anticodon-binding domain of a subclass of class I aminoacyl-tRNA synthetases"/>
    <property type="match status" value="1"/>
</dbReference>
<feature type="domain" description="Arginyl tRNA synthetase N-terminal" evidence="12">
    <location>
        <begin position="5"/>
        <end position="90"/>
    </location>
</feature>
<evidence type="ECO:0000256" key="5">
    <source>
        <dbReference type="ARBA" id="ARBA00022840"/>
    </source>
</evidence>
<evidence type="ECO:0000256" key="1">
    <source>
        <dbReference type="ARBA" id="ARBA00005594"/>
    </source>
</evidence>
<dbReference type="PRINTS" id="PR01038">
    <property type="entry name" value="TRNASYNTHARG"/>
</dbReference>
<comment type="catalytic activity">
    <reaction evidence="8 9">
        <text>tRNA(Arg) + L-arginine + ATP = L-arginyl-tRNA(Arg) + AMP + diphosphate</text>
        <dbReference type="Rhea" id="RHEA:20301"/>
        <dbReference type="Rhea" id="RHEA-COMP:9658"/>
        <dbReference type="Rhea" id="RHEA-COMP:9673"/>
        <dbReference type="ChEBI" id="CHEBI:30616"/>
        <dbReference type="ChEBI" id="CHEBI:32682"/>
        <dbReference type="ChEBI" id="CHEBI:33019"/>
        <dbReference type="ChEBI" id="CHEBI:78442"/>
        <dbReference type="ChEBI" id="CHEBI:78513"/>
        <dbReference type="ChEBI" id="CHEBI:456215"/>
        <dbReference type="EC" id="6.1.1.19"/>
    </reaction>
</comment>
<dbReference type="RefSeq" id="WP_085882228.1">
    <property type="nucleotide sequence ID" value="NZ_FWFR01000001.1"/>
</dbReference>
<name>A0A1Y5RY85_9PROT</name>
<keyword evidence="7 9" id="KW-0030">Aminoacyl-tRNA synthetase</keyword>
<keyword evidence="3 9" id="KW-0436">Ligase</keyword>
<dbReference type="GO" id="GO:0005524">
    <property type="term" value="F:ATP binding"/>
    <property type="evidence" value="ECO:0007669"/>
    <property type="project" value="UniProtKB-UniRule"/>
</dbReference>
<dbReference type="Gene3D" id="3.40.50.620">
    <property type="entry name" value="HUPs"/>
    <property type="match status" value="1"/>
</dbReference>
<reference evidence="13 14" key="1">
    <citation type="submission" date="2017-03" db="EMBL/GenBank/DDBJ databases">
        <authorList>
            <person name="Afonso C.L."/>
            <person name="Miller P.J."/>
            <person name="Scott M.A."/>
            <person name="Spackman E."/>
            <person name="Goraichik I."/>
            <person name="Dimitrov K.M."/>
            <person name="Suarez D.L."/>
            <person name="Swayne D.E."/>
        </authorList>
    </citation>
    <scope>NUCLEOTIDE SEQUENCE [LARGE SCALE GENOMIC DNA]</scope>
    <source>
        <strain evidence="13 14">CECT 7691</strain>
    </source>
</reference>
<dbReference type="SUPFAM" id="SSF52374">
    <property type="entry name" value="Nucleotidylyl transferase"/>
    <property type="match status" value="1"/>
</dbReference>
<gene>
    <name evidence="9 13" type="primary">argS</name>
    <name evidence="13" type="ORF">OCH7691_00951</name>
</gene>
<accession>A0A1Y5RY85</accession>
<dbReference type="GO" id="GO:0004814">
    <property type="term" value="F:arginine-tRNA ligase activity"/>
    <property type="evidence" value="ECO:0007669"/>
    <property type="project" value="UniProtKB-UniRule"/>
</dbReference>
<evidence type="ECO:0000259" key="12">
    <source>
        <dbReference type="SMART" id="SM01016"/>
    </source>
</evidence>
<evidence type="ECO:0000256" key="9">
    <source>
        <dbReference type="HAMAP-Rule" id="MF_00123"/>
    </source>
</evidence>
<keyword evidence="2 9" id="KW-0963">Cytoplasm</keyword>
<dbReference type="InterPro" id="IPR035684">
    <property type="entry name" value="ArgRS_core"/>
</dbReference>
<keyword evidence="14" id="KW-1185">Reference proteome</keyword>
<keyword evidence="6 9" id="KW-0648">Protein biosynthesis</keyword>
<dbReference type="EMBL" id="FWFR01000001">
    <property type="protein sequence ID" value="SLN28401.1"/>
    <property type="molecule type" value="Genomic_DNA"/>
</dbReference>
<evidence type="ECO:0000256" key="7">
    <source>
        <dbReference type="ARBA" id="ARBA00023146"/>
    </source>
</evidence>
<dbReference type="PROSITE" id="PS00178">
    <property type="entry name" value="AA_TRNA_LIGASE_I"/>
    <property type="match status" value="1"/>
</dbReference>
<dbReference type="Gene3D" id="1.10.730.10">
    <property type="entry name" value="Isoleucyl-tRNA Synthetase, Domain 1"/>
    <property type="match status" value="1"/>
</dbReference>
<dbReference type="InterPro" id="IPR009080">
    <property type="entry name" value="tRNAsynth_Ia_anticodon-bd"/>
</dbReference>
<dbReference type="InterPro" id="IPR001278">
    <property type="entry name" value="Arg-tRNA-ligase"/>
</dbReference>
<comment type="similarity">
    <text evidence="1 9 10">Belongs to the class-I aminoacyl-tRNA synthetase family.</text>
</comment>
<protein>
    <recommendedName>
        <fullName evidence="9">Arginine--tRNA ligase</fullName>
        <ecNumber evidence="9">6.1.1.19</ecNumber>
    </recommendedName>
    <alternativeName>
        <fullName evidence="9">Arginyl-tRNA synthetase</fullName>
        <shortName evidence="9">ArgRS</shortName>
    </alternativeName>
</protein>
<comment type="subunit">
    <text evidence="9">Monomer.</text>
</comment>
<evidence type="ECO:0000313" key="14">
    <source>
        <dbReference type="Proteomes" id="UP000193200"/>
    </source>
</evidence>
<evidence type="ECO:0000256" key="3">
    <source>
        <dbReference type="ARBA" id="ARBA00022598"/>
    </source>
</evidence>
<dbReference type="InterPro" id="IPR014729">
    <property type="entry name" value="Rossmann-like_a/b/a_fold"/>
</dbReference>
<dbReference type="InterPro" id="IPR005148">
    <property type="entry name" value="Arg-tRNA-synth_N"/>
</dbReference>
<dbReference type="FunCoup" id="A0A1Y5RY85">
    <property type="interactions" value="571"/>
</dbReference>
<dbReference type="NCBIfam" id="TIGR00456">
    <property type="entry name" value="argS"/>
    <property type="match status" value="1"/>
</dbReference>
<evidence type="ECO:0000256" key="2">
    <source>
        <dbReference type="ARBA" id="ARBA00022490"/>
    </source>
</evidence>
<feature type="short sequence motif" description="'HIGH' region" evidence="9">
    <location>
        <begin position="126"/>
        <end position="136"/>
    </location>
</feature>
<proteinExistence type="inferred from homology"/>
<dbReference type="Pfam" id="PF00750">
    <property type="entry name" value="tRNA-synt_1d"/>
    <property type="match status" value="1"/>
</dbReference>
<evidence type="ECO:0000256" key="10">
    <source>
        <dbReference type="RuleBase" id="RU363038"/>
    </source>
</evidence>
<organism evidence="13 14">
    <name type="scientific">Oceanibacterium hippocampi</name>
    <dbReference type="NCBI Taxonomy" id="745714"/>
    <lineage>
        <taxon>Bacteria</taxon>
        <taxon>Pseudomonadati</taxon>
        <taxon>Pseudomonadota</taxon>
        <taxon>Alphaproteobacteria</taxon>
        <taxon>Sneathiellales</taxon>
        <taxon>Sneathiellaceae</taxon>
        <taxon>Oceanibacterium</taxon>
    </lineage>
</organism>
<keyword evidence="5 9" id="KW-0067">ATP-binding</keyword>
<comment type="subcellular location">
    <subcellularLocation>
        <location evidence="9">Cytoplasm</location>
    </subcellularLocation>
</comment>
<dbReference type="SMART" id="SM00836">
    <property type="entry name" value="DALR_1"/>
    <property type="match status" value="1"/>
</dbReference>
<dbReference type="Gene3D" id="3.30.1360.70">
    <property type="entry name" value="Arginyl tRNA synthetase N-terminal domain"/>
    <property type="match status" value="1"/>
</dbReference>